<evidence type="ECO:0000259" key="2">
    <source>
        <dbReference type="Pfam" id="PF00582"/>
    </source>
</evidence>
<dbReference type="Gene3D" id="3.40.50.620">
    <property type="entry name" value="HUPs"/>
    <property type="match status" value="1"/>
</dbReference>
<dbReference type="InterPro" id="IPR014729">
    <property type="entry name" value="Rossmann-like_a/b/a_fold"/>
</dbReference>
<accession>A0A975PBR5</accession>
<dbReference type="InterPro" id="IPR006015">
    <property type="entry name" value="Universal_stress_UspA"/>
</dbReference>
<evidence type="ECO:0000313" key="3">
    <source>
        <dbReference type="EMBL" id="QWQ34800.1"/>
    </source>
</evidence>
<dbReference type="KEGG" id="asun:KG104_09520"/>
<dbReference type="AlphaFoldDB" id="A0A975PBR5"/>
<name>A0A975PBR5_9MICC</name>
<dbReference type="PRINTS" id="PR01438">
    <property type="entry name" value="UNVRSLSTRESS"/>
</dbReference>
<dbReference type="PANTHER" id="PTHR46268:SF6">
    <property type="entry name" value="UNIVERSAL STRESS PROTEIN UP12"/>
    <property type="match status" value="1"/>
</dbReference>
<dbReference type="RefSeq" id="WP_104054239.1">
    <property type="nucleotide sequence ID" value="NZ_CP076456.1"/>
</dbReference>
<protein>
    <submittedName>
        <fullName evidence="3">Universal stress protein</fullName>
    </submittedName>
</protein>
<dbReference type="CDD" id="cd00293">
    <property type="entry name" value="USP-like"/>
    <property type="match status" value="1"/>
</dbReference>
<evidence type="ECO:0000313" key="4">
    <source>
        <dbReference type="Proteomes" id="UP000680588"/>
    </source>
</evidence>
<dbReference type="EMBL" id="CP076456">
    <property type="protein sequence ID" value="QWQ34800.1"/>
    <property type="molecule type" value="Genomic_DNA"/>
</dbReference>
<dbReference type="Pfam" id="PF00582">
    <property type="entry name" value="Usp"/>
    <property type="match status" value="1"/>
</dbReference>
<sequence>MSIVVGFLPTPEGAAALEAARREAAAQSTTLVIVNVGSPRHGLHHQEQEEANQAAVEQLEKELRAAGADFRLVHPVGDYDPAEEILKAAEDPQVELIVLGLRRRTPVGKMLLGSTAQRVLLQSDCPVLAVKAHH</sequence>
<dbReference type="SUPFAM" id="SSF52402">
    <property type="entry name" value="Adenine nucleotide alpha hydrolases-like"/>
    <property type="match status" value="1"/>
</dbReference>
<gene>
    <name evidence="3" type="ORF">KG104_09520</name>
</gene>
<proteinExistence type="inferred from homology"/>
<dbReference type="Proteomes" id="UP000680588">
    <property type="component" value="Chromosome"/>
</dbReference>
<keyword evidence="4" id="KW-1185">Reference proteome</keyword>
<comment type="similarity">
    <text evidence="1">Belongs to the universal stress protein A family.</text>
</comment>
<organism evidence="3 4">
    <name type="scientific">Arthrobacter sunyaminii</name>
    <dbReference type="NCBI Taxonomy" id="2816859"/>
    <lineage>
        <taxon>Bacteria</taxon>
        <taxon>Bacillati</taxon>
        <taxon>Actinomycetota</taxon>
        <taxon>Actinomycetes</taxon>
        <taxon>Micrococcales</taxon>
        <taxon>Micrococcaceae</taxon>
        <taxon>Arthrobacter</taxon>
    </lineage>
</organism>
<reference evidence="3" key="1">
    <citation type="submission" date="2021-06" db="EMBL/GenBank/DDBJ databases">
        <title>Novel species in genus Arthrobacter.</title>
        <authorList>
            <person name="Zhang G."/>
        </authorList>
    </citation>
    <scope>NUCLEOTIDE SEQUENCE</scope>
    <source>
        <strain evidence="3">Zg-ZUI122</strain>
    </source>
</reference>
<dbReference type="InterPro" id="IPR006016">
    <property type="entry name" value="UspA"/>
</dbReference>
<dbReference type="PANTHER" id="PTHR46268">
    <property type="entry name" value="STRESS RESPONSE PROTEIN NHAX"/>
    <property type="match status" value="1"/>
</dbReference>
<feature type="domain" description="UspA" evidence="2">
    <location>
        <begin position="2"/>
        <end position="131"/>
    </location>
</feature>
<evidence type="ECO:0000256" key="1">
    <source>
        <dbReference type="ARBA" id="ARBA00008791"/>
    </source>
</evidence>